<protein>
    <recommendedName>
        <fullName evidence="3">Retrotransposon Copia-like N-terminal domain-containing protein</fullName>
    </recommendedName>
</protein>
<comment type="caution">
    <text evidence="1">The sequence shown here is derived from an EMBL/GenBank/DDBJ whole genome shotgun (WGS) entry which is preliminary data.</text>
</comment>
<evidence type="ECO:0000313" key="2">
    <source>
        <dbReference type="Proteomes" id="UP000829196"/>
    </source>
</evidence>
<evidence type="ECO:0008006" key="3">
    <source>
        <dbReference type="Google" id="ProtNLM"/>
    </source>
</evidence>
<evidence type="ECO:0000313" key="1">
    <source>
        <dbReference type="EMBL" id="KAI0497055.1"/>
    </source>
</evidence>
<reference evidence="1" key="1">
    <citation type="journal article" date="2022" name="Front. Genet.">
        <title>Chromosome-Scale Assembly of the Dendrobium nobile Genome Provides Insights Into the Molecular Mechanism of the Biosynthesis of the Medicinal Active Ingredient of Dendrobium.</title>
        <authorList>
            <person name="Xu Q."/>
            <person name="Niu S.-C."/>
            <person name="Li K.-L."/>
            <person name="Zheng P.-J."/>
            <person name="Zhang X.-J."/>
            <person name="Jia Y."/>
            <person name="Liu Y."/>
            <person name="Niu Y.-X."/>
            <person name="Yu L.-H."/>
            <person name="Chen D.-F."/>
            <person name="Zhang G.-Q."/>
        </authorList>
    </citation>
    <scope>NUCLEOTIDE SEQUENCE</scope>
    <source>
        <tissue evidence="1">Leaf</tissue>
    </source>
</reference>
<sequence length="139" mass="15098">MADQDSTTNPPPSLSVFSGNITTEIQIPAPLKFLISNLKNLVPHALTADNYAIWRIQILQQFTANGFADHLNGTDSCPVETSSSAAQRWYLIDNNLLSVLFSTISPSILPYVISSKTANEVWQILGRSRAHGINMLGGG</sequence>
<dbReference type="EMBL" id="JAGYWB010000016">
    <property type="protein sequence ID" value="KAI0497055.1"/>
    <property type="molecule type" value="Genomic_DNA"/>
</dbReference>
<proteinExistence type="predicted"/>
<dbReference type="OrthoDB" id="1845088at2759"/>
<keyword evidence="2" id="KW-1185">Reference proteome</keyword>
<gene>
    <name evidence="1" type="ORF">KFK09_023383</name>
</gene>
<dbReference type="PANTHER" id="PTHR47481:SF22">
    <property type="entry name" value="RETROTRANSPOSON GAG DOMAIN-CONTAINING PROTEIN"/>
    <property type="match status" value="1"/>
</dbReference>
<organism evidence="1 2">
    <name type="scientific">Dendrobium nobile</name>
    <name type="common">Orchid</name>
    <dbReference type="NCBI Taxonomy" id="94219"/>
    <lineage>
        <taxon>Eukaryota</taxon>
        <taxon>Viridiplantae</taxon>
        <taxon>Streptophyta</taxon>
        <taxon>Embryophyta</taxon>
        <taxon>Tracheophyta</taxon>
        <taxon>Spermatophyta</taxon>
        <taxon>Magnoliopsida</taxon>
        <taxon>Liliopsida</taxon>
        <taxon>Asparagales</taxon>
        <taxon>Orchidaceae</taxon>
        <taxon>Epidendroideae</taxon>
        <taxon>Malaxideae</taxon>
        <taxon>Dendrobiinae</taxon>
        <taxon>Dendrobium</taxon>
    </lineage>
</organism>
<dbReference type="PANTHER" id="PTHR47481">
    <property type="match status" value="1"/>
</dbReference>
<accession>A0A8T3ASI2</accession>
<name>A0A8T3ASI2_DENNO</name>
<dbReference type="AlphaFoldDB" id="A0A8T3ASI2"/>
<dbReference type="Proteomes" id="UP000829196">
    <property type="component" value="Unassembled WGS sequence"/>
</dbReference>